<gene>
    <name evidence="2" type="ORF">NDU88_001514</name>
</gene>
<dbReference type="EMBL" id="JANPWB010000007">
    <property type="protein sequence ID" value="KAJ1169623.1"/>
    <property type="molecule type" value="Genomic_DNA"/>
</dbReference>
<evidence type="ECO:0000313" key="3">
    <source>
        <dbReference type="Proteomes" id="UP001066276"/>
    </source>
</evidence>
<comment type="caution">
    <text evidence="2">The sequence shown here is derived from an EMBL/GenBank/DDBJ whole genome shotgun (WGS) entry which is preliminary data.</text>
</comment>
<evidence type="ECO:0000313" key="2">
    <source>
        <dbReference type="EMBL" id="KAJ1169623.1"/>
    </source>
</evidence>
<protein>
    <submittedName>
        <fullName evidence="2">Uncharacterized protein</fullName>
    </submittedName>
</protein>
<proteinExistence type="predicted"/>
<evidence type="ECO:0000256" key="1">
    <source>
        <dbReference type="SAM" id="MobiDB-lite"/>
    </source>
</evidence>
<sequence length="75" mass="7603">MVAWSQHRAGLVGFGGGSARVDKSQRGCVSRCGLSAALRARGDKQSAARSSPTPVPLTGERLTGPAPAQAVNQSA</sequence>
<feature type="region of interest" description="Disordered" evidence="1">
    <location>
        <begin position="39"/>
        <end position="75"/>
    </location>
</feature>
<keyword evidence="3" id="KW-1185">Reference proteome</keyword>
<organism evidence="2 3">
    <name type="scientific">Pleurodeles waltl</name>
    <name type="common">Iberian ribbed newt</name>
    <dbReference type="NCBI Taxonomy" id="8319"/>
    <lineage>
        <taxon>Eukaryota</taxon>
        <taxon>Metazoa</taxon>
        <taxon>Chordata</taxon>
        <taxon>Craniata</taxon>
        <taxon>Vertebrata</taxon>
        <taxon>Euteleostomi</taxon>
        <taxon>Amphibia</taxon>
        <taxon>Batrachia</taxon>
        <taxon>Caudata</taxon>
        <taxon>Salamandroidea</taxon>
        <taxon>Salamandridae</taxon>
        <taxon>Pleurodelinae</taxon>
        <taxon>Pleurodeles</taxon>
    </lineage>
</organism>
<accession>A0AAV7SZI9</accession>
<dbReference type="AlphaFoldDB" id="A0AAV7SZI9"/>
<dbReference type="Proteomes" id="UP001066276">
    <property type="component" value="Chromosome 4_1"/>
</dbReference>
<reference evidence="2" key="1">
    <citation type="journal article" date="2022" name="bioRxiv">
        <title>Sequencing and chromosome-scale assembly of the giantPleurodeles waltlgenome.</title>
        <authorList>
            <person name="Brown T."/>
            <person name="Elewa A."/>
            <person name="Iarovenko S."/>
            <person name="Subramanian E."/>
            <person name="Araus A.J."/>
            <person name="Petzold A."/>
            <person name="Susuki M."/>
            <person name="Suzuki K.-i.T."/>
            <person name="Hayashi T."/>
            <person name="Toyoda A."/>
            <person name="Oliveira C."/>
            <person name="Osipova E."/>
            <person name="Leigh N.D."/>
            <person name="Simon A."/>
            <person name="Yun M.H."/>
        </authorList>
    </citation>
    <scope>NUCLEOTIDE SEQUENCE</scope>
    <source>
        <strain evidence="2">20211129_DDA</strain>
        <tissue evidence="2">Liver</tissue>
    </source>
</reference>
<name>A0AAV7SZI9_PLEWA</name>